<accession>A0ABV6YAM2</accession>
<dbReference type="Gene3D" id="3.30.70.100">
    <property type="match status" value="1"/>
</dbReference>
<proteinExistence type="predicted"/>
<dbReference type="InterPro" id="IPR036163">
    <property type="entry name" value="HMA_dom_sf"/>
</dbReference>
<dbReference type="SUPFAM" id="SSF55008">
    <property type="entry name" value="HMA, heavy metal-associated domain"/>
    <property type="match status" value="1"/>
</dbReference>
<evidence type="ECO:0000313" key="1">
    <source>
        <dbReference type="EMBL" id="MFC1458313.1"/>
    </source>
</evidence>
<dbReference type="Proteomes" id="UP001593940">
    <property type="component" value="Unassembled WGS sequence"/>
</dbReference>
<organism evidence="1 2">
    <name type="scientific">Microvirga arabica</name>
    <dbReference type="NCBI Taxonomy" id="1128671"/>
    <lineage>
        <taxon>Bacteria</taxon>
        <taxon>Pseudomonadati</taxon>
        <taxon>Pseudomonadota</taxon>
        <taxon>Alphaproteobacteria</taxon>
        <taxon>Hyphomicrobiales</taxon>
        <taxon>Methylobacteriaceae</taxon>
        <taxon>Microvirga</taxon>
    </lineage>
</organism>
<gene>
    <name evidence="1" type="ORF">ACETIH_16730</name>
</gene>
<reference evidence="1 2" key="1">
    <citation type="submission" date="2024-09" db="EMBL/GenBank/DDBJ databases">
        <title>Nodulacao em especies de Leguminosae Basais da Amazonia e Caracterizacao dos Rizobios e Bacterias Associadas aos Nodulos.</title>
        <authorList>
            <person name="Jambeiro I.C.A."/>
            <person name="Lopes I.S."/>
            <person name="Aguiar E.R.G.R."/>
            <person name="Santos A.F.J."/>
            <person name="Dos Santos J.M.F."/>
            <person name="Gross E."/>
        </authorList>
    </citation>
    <scope>NUCLEOTIDE SEQUENCE [LARGE SCALE GENOMIC DNA]</scope>
    <source>
        <strain evidence="1 2">BRUESC1165</strain>
    </source>
</reference>
<dbReference type="CDD" id="cd00371">
    <property type="entry name" value="HMA"/>
    <property type="match status" value="1"/>
</dbReference>
<sequence length="68" mass="7290">MRTDKVTGMPCGGCETAVTRAIKRQLGEGSRSRWTQARGEVRISASADPQIVAFAIEGAGYVVESVYN</sequence>
<keyword evidence="2" id="KW-1185">Reference proteome</keyword>
<name>A0ABV6YAM2_9HYPH</name>
<protein>
    <submittedName>
        <fullName evidence="1">Heavy-metal-associated domain-containing protein</fullName>
    </submittedName>
</protein>
<dbReference type="InterPro" id="IPR006121">
    <property type="entry name" value="HMA_dom"/>
</dbReference>
<dbReference type="EMBL" id="JBHOMY010000047">
    <property type="protein sequence ID" value="MFC1458313.1"/>
    <property type="molecule type" value="Genomic_DNA"/>
</dbReference>
<dbReference type="RefSeq" id="WP_161725643.1">
    <property type="nucleotide sequence ID" value="NZ_JBHOMY010000047.1"/>
</dbReference>
<evidence type="ECO:0000313" key="2">
    <source>
        <dbReference type="Proteomes" id="UP001593940"/>
    </source>
</evidence>
<comment type="caution">
    <text evidence="1">The sequence shown here is derived from an EMBL/GenBank/DDBJ whole genome shotgun (WGS) entry which is preliminary data.</text>
</comment>